<sequence>MCGNALCQTSTVCWTEWTNKKNPVGSSIWETVKGAATITFTGTNATSSATSTSQCVYVNGVCTNPGSSGSQFQTPYYNSQTLGQTGSTIACINNICPTTGQQCFTGYCTSTNNNFLGGGIIACINNICPPTGQQCFTGYCTSTNLNNNVLGGGTIACINNICPTTGQQCFTGFCTSTTSTYNPCTFLNGICTYSGSNLYTSPINTGQCTFLNGQCYNTGTSNLNNFGSGQYTCVNGYCTPTNGGINGGLGSPIFASTSYSFTPSSCAPGTVIGQVYASNAQSYQLINSGGSAFGSSGQFFVSQFGQVFASTYVPGGTYYLTISALGFTGISGATATVIITCNGPSNGIGGIGTTIACINNICPTTGQQCFTGFCTSSTGIGTTIACVNNICPTTGQQCFTGYCTSNSVGSRNSIYDISCYVQGQYVCGNFGK</sequence>
<accession>A0A1D1V5F0</accession>
<evidence type="ECO:0000313" key="2">
    <source>
        <dbReference type="Proteomes" id="UP000186922"/>
    </source>
</evidence>
<evidence type="ECO:0000313" key="1">
    <source>
        <dbReference type="EMBL" id="GAU96959.1"/>
    </source>
</evidence>
<keyword evidence="2" id="KW-1185">Reference proteome</keyword>
<dbReference type="AlphaFoldDB" id="A0A1D1V5F0"/>
<reference evidence="1 2" key="1">
    <citation type="journal article" date="2016" name="Nat. Commun.">
        <title>Extremotolerant tardigrade genome and improved radiotolerance of human cultured cells by tardigrade-unique protein.</title>
        <authorList>
            <person name="Hashimoto T."/>
            <person name="Horikawa D.D."/>
            <person name="Saito Y."/>
            <person name="Kuwahara H."/>
            <person name="Kozuka-Hata H."/>
            <person name="Shin-I T."/>
            <person name="Minakuchi Y."/>
            <person name="Ohishi K."/>
            <person name="Motoyama A."/>
            <person name="Aizu T."/>
            <person name="Enomoto A."/>
            <person name="Kondo K."/>
            <person name="Tanaka S."/>
            <person name="Hara Y."/>
            <person name="Koshikawa S."/>
            <person name="Sagara H."/>
            <person name="Miura T."/>
            <person name="Yokobori S."/>
            <person name="Miyagawa K."/>
            <person name="Suzuki Y."/>
            <person name="Kubo T."/>
            <person name="Oyama M."/>
            <person name="Kohara Y."/>
            <person name="Fujiyama A."/>
            <person name="Arakawa K."/>
            <person name="Katayama T."/>
            <person name="Toyoda A."/>
            <person name="Kunieda T."/>
        </authorList>
    </citation>
    <scope>NUCLEOTIDE SEQUENCE [LARGE SCALE GENOMIC DNA]</scope>
    <source>
        <strain evidence="1 2">YOKOZUNA-1</strain>
    </source>
</reference>
<gene>
    <name evidence="1" type="primary">RvY_08323-1</name>
    <name evidence="1" type="synonym">RvY_08323.1</name>
    <name evidence="1" type="ORF">RvY_08323</name>
</gene>
<comment type="caution">
    <text evidence="1">The sequence shown here is derived from an EMBL/GenBank/DDBJ whole genome shotgun (WGS) entry which is preliminary data.</text>
</comment>
<organism evidence="1 2">
    <name type="scientific">Ramazzottius varieornatus</name>
    <name type="common">Water bear</name>
    <name type="synonym">Tardigrade</name>
    <dbReference type="NCBI Taxonomy" id="947166"/>
    <lineage>
        <taxon>Eukaryota</taxon>
        <taxon>Metazoa</taxon>
        <taxon>Ecdysozoa</taxon>
        <taxon>Tardigrada</taxon>
        <taxon>Eutardigrada</taxon>
        <taxon>Parachela</taxon>
        <taxon>Hypsibioidea</taxon>
        <taxon>Ramazzottiidae</taxon>
        <taxon>Ramazzottius</taxon>
    </lineage>
</organism>
<proteinExistence type="predicted"/>
<dbReference type="EMBL" id="BDGG01000003">
    <property type="protein sequence ID" value="GAU96959.1"/>
    <property type="molecule type" value="Genomic_DNA"/>
</dbReference>
<protein>
    <submittedName>
        <fullName evidence="1">Uncharacterized protein</fullName>
    </submittedName>
</protein>
<dbReference type="Proteomes" id="UP000186922">
    <property type="component" value="Unassembled WGS sequence"/>
</dbReference>
<name>A0A1D1V5F0_RAMVA</name>